<evidence type="ECO:0000313" key="1">
    <source>
        <dbReference type="EMBL" id="AGA57090.1"/>
    </source>
</evidence>
<dbReference type="Proteomes" id="UP000010795">
    <property type="component" value="Chromosome"/>
</dbReference>
<name>L0ED52_THECK</name>
<protein>
    <submittedName>
        <fullName evidence="1">Uncharacterized protein</fullName>
    </submittedName>
</protein>
<evidence type="ECO:0000313" key="2">
    <source>
        <dbReference type="Proteomes" id="UP000010795"/>
    </source>
</evidence>
<accession>L0ED52</accession>
<sequence length="50" mass="5247">MCVKKAAHGLPPEALLARYTVKIQHIGRDAGPDVPLAGFLPVQAVIVTPS</sequence>
<dbReference type="STRING" id="717605.Theco_0897"/>
<dbReference type="EMBL" id="CP003255">
    <property type="protein sequence ID" value="AGA57090.1"/>
    <property type="molecule type" value="Genomic_DNA"/>
</dbReference>
<reference evidence="2" key="1">
    <citation type="submission" date="2012-01" db="EMBL/GenBank/DDBJ databases">
        <title>Complete sequence of chromosome of Thermobacillus composti KWC4.</title>
        <authorList>
            <person name="Lucas S."/>
            <person name="Han J."/>
            <person name="Lapidus A."/>
            <person name="Cheng J.-F."/>
            <person name="Goodwin L."/>
            <person name="Pitluck S."/>
            <person name="Peters L."/>
            <person name="Ovchinnikova G."/>
            <person name="Teshima H."/>
            <person name="Detter J.C."/>
            <person name="Han C."/>
            <person name="Tapia R."/>
            <person name="Land M."/>
            <person name="Hauser L."/>
            <person name="Kyrpides N."/>
            <person name="Ivanova N."/>
            <person name="Pagani I."/>
            <person name="Anderson I."/>
            <person name="Woyke T."/>
        </authorList>
    </citation>
    <scope>NUCLEOTIDE SEQUENCE [LARGE SCALE GENOMIC DNA]</scope>
    <source>
        <strain evidence="2">DSM 18247 / JCM 13945 / KWC4</strain>
    </source>
</reference>
<proteinExistence type="predicted"/>
<keyword evidence="2" id="KW-1185">Reference proteome</keyword>
<dbReference type="KEGG" id="tco:Theco_0897"/>
<gene>
    <name evidence="1" type="ordered locus">Theco_0897</name>
</gene>
<dbReference type="HOGENOM" id="CLU_3123704_0_0_9"/>
<organism evidence="1 2">
    <name type="scientific">Thermobacillus composti (strain DSM 18247 / JCM 13945 / KWC4)</name>
    <dbReference type="NCBI Taxonomy" id="717605"/>
    <lineage>
        <taxon>Bacteria</taxon>
        <taxon>Bacillati</taxon>
        <taxon>Bacillota</taxon>
        <taxon>Bacilli</taxon>
        <taxon>Bacillales</taxon>
        <taxon>Paenibacillaceae</taxon>
        <taxon>Thermobacillus</taxon>
    </lineage>
</organism>
<dbReference type="AlphaFoldDB" id="L0ED52"/>